<gene>
    <name evidence="19" type="primary">ppp1r15a</name>
</gene>
<reference evidence="19" key="3">
    <citation type="submission" date="2025-09" db="UniProtKB">
        <authorList>
            <consortium name="Ensembl"/>
        </authorList>
    </citation>
    <scope>IDENTIFICATION</scope>
</reference>
<keyword evidence="11" id="KW-0346">Stress response</keyword>
<evidence type="ECO:0000256" key="4">
    <source>
        <dbReference type="ARBA" id="ARBA00022553"/>
    </source>
</evidence>
<dbReference type="PANTHER" id="PTHR16489">
    <property type="entry name" value="GH11727P"/>
    <property type="match status" value="1"/>
</dbReference>
<evidence type="ECO:0000256" key="15">
    <source>
        <dbReference type="ARBA" id="ARBA00042438"/>
    </source>
</evidence>
<keyword evidence="20" id="KW-1185">Reference proteome</keyword>
<evidence type="ECO:0000256" key="10">
    <source>
        <dbReference type="ARBA" id="ARBA00022845"/>
    </source>
</evidence>
<evidence type="ECO:0000256" key="7">
    <source>
        <dbReference type="ARBA" id="ARBA00022787"/>
    </source>
</evidence>
<evidence type="ECO:0000256" key="8">
    <source>
        <dbReference type="ARBA" id="ARBA00022824"/>
    </source>
</evidence>
<evidence type="ECO:0000256" key="16">
    <source>
        <dbReference type="ARBA" id="ARBA00047011"/>
    </source>
</evidence>
<dbReference type="GeneTree" id="ENSGT00940000154404"/>
<evidence type="ECO:0000313" key="19">
    <source>
        <dbReference type="Ensembl" id="ENSSFOP00015029656.2"/>
    </source>
</evidence>
<comment type="similarity">
    <text evidence="3">Belongs to the PPP1R15 family.</text>
</comment>
<dbReference type="GO" id="GO:0005741">
    <property type="term" value="C:mitochondrial outer membrane"/>
    <property type="evidence" value="ECO:0007669"/>
    <property type="project" value="UniProtKB-SubCell"/>
</dbReference>
<keyword evidence="6" id="KW-0677">Repeat</keyword>
<accession>A0A8C9S8S3</accession>
<evidence type="ECO:0000256" key="9">
    <source>
        <dbReference type="ARBA" id="ARBA00022843"/>
    </source>
</evidence>
<comment type="subcellular location">
    <subcellularLocation>
        <location evidence="1">Endoplasmic reticulum membrane</location>
        <topology evidence="1">Peripheral membrane protein</topology>
        <orientation evidence="1">Cytoplasmic side</orientation>
    </subcellularLocation>
    <subcellularLocation>
        <location evidence="2">Mitochondrion outer membrane</location>
        <topology evidence="2">Peripheral membrane protein</topology>
        <orientation evidence="2">Cytoplasmic side</orientation>
    </subcellularLocation>
</comment>
<feature type="region of interest" description="Disordered" evidence="17">
    <location>
        <begin position="216"/>
        <end position="244"/>
    </location>
</feature>
<dbReference type="InterPro" id="IPR051254">
    <property type="entry name" value="PPP1R15"/>
</dbReference>
<feature type="compositionally biased region" description="Acidic residues" evidence="17">
    <location>
        <begin position="170"/>
        <end position="196"/>
    </location>
</feature>
<keyword evidence="13" id="KW-0472">Membrane</keyword>
<reference evidence="19 20" key="1">
    <citation type="submission" date="2019-04" db="EMBL/GenBank/DDBJ databases">
        <authorList>
            <consortium name="Wellcome Sanger Institute Data Sharing"/>
        </authorList>
    </citation>
    <scope>NUCLEOTIDE SEQUENCE [LARGE SCALE GENOMIC DNA]</scope>
</reference>
<dbReference type="Pfam" id="PF10488">
    <property type="entry name" value="PP1c_bdg"/>
    <property type="match status" value="1"/>
</dbReference>
<evidence type="ECO:0000256" key="5">
    <source>
        <dbReference type="ARBA" id="ARBA00022703"/>
    </source>
</evidence>
<dbReference type="GO" id="GO:0006915">
    <property type="term" value="P:apoptotic process"/>
    <property type="evidence" value="ECO:0007669"/>
    <property type="project" value="UniProtKB-KW"/>
</dbReference>
<feature type="compositionally biased region" description="Basic and acidic residues" evidence="17">
    <location>
        <begin position="222"/>
        <end position="234"/>
    </location>
</feature>
<name>A0A8C9S8S3_SCLFO</name>
<evidence type="ECO:0000256" key="2">
    <source>
        <dbReference type="ARBA" id="ARBA00004570"/>
    </source>
</evidence>
<evidence type="ECO:0000256" key="12">
    <source>
        <dbReference type="ARBA" id="ARBA00023128"/>
    </source>
</evidence>
<dbReference type="GO" id="GO:0000164">
    <property type="term" value="C:protein phosphatase type 1 complex"/>
    <property type="evidence" value="ECO:0007669"/>
    <property type="project" value="TreeGrafter"/>
</dbReference>
<dbReference type="GO" id="GO:0006417">
    <property type="term" value="P:regulation of translation"/>
    <property type="evidence" value="ECO:0007669"/>
    <property type="project" value="UniProtKB-KW"/>
</dbReference>
<evidence type="ECO:0000313" key="20">
    <source>
        <dbReference type="Proteomes" id="UP000694397"/>
    </source>
</evidence>
<dbReference type="AlphaFoldDB" id="A0A8C9S8S3"/>
<proteinExistence type="inferred from homology"/>
<feature type="domain" description="Protein phosphatase 1 regulatory subunit 15A/B C-terminal" evidence="18">
    <location>
        <begin position="175"/>
        <end position="234"/>
    </location>
</feature>
<sequence length="327" mass="37225">MARAALCSVPYLCLWTSRMPGDTLCMRPSGSAHPMAHLLWKEPVGNLCRMLVRVFHSALAHLRTRLLGILWRFPPAMGTPLCSVPQFPVMGAGATDSLERVSFLSLDVWPELSWGLLEEKEESPDKELTWDAAAEEAAKDFGEDIREHPSSYLEKGSVCLDNETSLAPEVELEGNTDAEWSDDDDNSDEPRDEDSELNAELWNSFLRSDDPYNPFNFSCPAGRREEDAGNETDKQTGMLQGHPPVKDVRTRQNQKQGVKKVRFSDAVKVHPMVVWKFASRVARDGSWWLEMARDRERFRRRVRAASDVISPCLLPQHRARVWRRIHN</sequence>
<comment type="subunit">
    <text evidence="16">Interacts with PPP1CA. Interacts with EIF2S1. Interacts with PCNA. Interacts with LYN and KMT2A/MLL1. Interacts with PPP1R1A and SMARCB1. Interacts with SMAD7. Interacts with BAG1. Interacts with NOX4.</text>
</comment>
<keyword evidence="9" id="KW-0832">Ubl conjugation</keyword>
<keyword evidence="12" id="KW-0496">Mitochondrion</keyword>
<dbReference type="OrthoDB" id="5976067at2759"/>
<evidence type="ECO:0000256" key="1">
    <source>
        <dbReference type="ARBA" id="ARBA00004397"/>
    </source>
</evidence>
<dbReference type="GO" id="GO:0019888">
    <property type="term" value="F:protein phosphatase regulator activity"/>
    <property type="evidence" value="ECO:0007669"/>
    <property type="project" value="TreeGrafter"/>
</dbReference>
<evidence type="ECO:0000256" key="6">
    <source>
        <dbReference type="ARBA" id="ARBA00022737"/>
    </source>
</evidence>
<evidence type="ECO:0000256" key="13">
    <source>
        <dbReference type="ARBA" id="ARBA00023136"/>
    </source>
</evidence>
<protein>
    <recommendedName>
        <fullName evidence="14">Protein phosphatase 1 regulatory subunit 15A</fullName>
    </recommendedName>
    <alternativeName>
        <fullName evidence="15">Growth arrest and DNA damage-inducible protein GADD34</fullName>
    </alternativeName>
</protein>
<evidence type="ECO:0000259" key="18">
    <source>
        <dbReference type="Pfam" id="PF10488"/>
    </source>
</evidence>
<dbReference type="GO" id="GO:0005789">
    <property type="term" value="C:endoplasmic reticulum membrane"/>
    <property type="evidence" value="ECO:0007669"/>
    <property type="project" value="UniProtKB-SubCell"/>
</dbReference>
<reference evidence="19" key="2">
    <citation type="submission" date="2025-08" db="UniProtKB">
        <authorList>
            <consortium name="Ensembl"/>
        </authorList>
    </citation>
    <scope>IDENTIFICATION</scope>
</reference>
<evidence type="ECO:0000256" key="11">
    <source>
        <dbReference type="ARBA" id="ARBA00023016"/>
    </source>
</evidence>
<dbReference type="PANTHER" id="PTHR16489:SF14">
    <property type="entry name" value="PROTEIN PHOSPHATASE 1 REGULATORY SUBUNIT 15A"/>
    <property type="match status" value="1"/>
</dbReference>
<evidence type="ECO:0000256" key="17">
    <source>
        <dbReference type="SAM" id="MobiDB-lite"/>
    </source>
</evidence>
<dbReference type="GO" id="GO:0034976">
    <property type="term" value="P:response to endoplasmic reticulum stress"/>
    <property type="evidence" value="ECO:0007669"/>
    <property type="project" value="TreeGrafter"/>
</dbReference>
<keyword evidence="10" id="KW-0810">Translation regulation</keyword>
<dbReference type="Proteomes" id="UP000694397">
    <property type="component" value="Chromosome 5"/>
</dbReference>
<evidence type="ECO:0000256" key="3">
    <source>
        <dbReference type="ARBA" id="ARBA00010161"/>
    </source>
</evidence>
<evidence type="ECO:0000256" key="14">
    <source>
        <dbReference type="ARBA" id="ARBA00040008"/>
    </source>
</evidence>
<keyword evidence="4" id="KW-0597">Phosphoprotein</keyword>
<organism evidence="19 20">
    <name type="scientific">Scleropages formosus</name>
    <name type="common">Asian bonytongue</name>
    <name type="synonym">Osteoglossum formosum</name>
    <dbReference type="NCBI Taxonomy" id="113540"/>
    <lineage>
        <taxon>Eukaryota</taxon>
        <taxon>Metazoa</taxon>
        <taxon>Chordata</taxon>
        <taxon>Craniata</taxon>
        <taxon>Vertebrata</taxon>
        <taxon>Euteleostomi</taxon>
        <taxon>Actinopterygii</taxon>
        <taxon>Neopterygii</taxon>
        <taxon>Teleostei</taxon>
        <taxon>Osteoglossocephala</taxon>
        <taxon>Osteoglossomorpha</taxon>
        <taxon>Osteoglossiformes</taxon>
        <taxon>Osteoglossidae</taxon>
        <taxon>Scleropages</taxon>
    </lineage>
</organism>
<keyword evidence="5" id="KW-0053">Apoptosis</keyword>
<dbReference type="Ensembl" id="ENSSFOT00015029993.2">
    <property type="protein sequence ID" value="ENSSFOP00015029656.2"/>
    <property type="gene ID" value="ENSSFOG00015019060.2"/>
</dbReference>
<feature type="region of interest" description="Disordered" evidence="17">
    <location>
        <begin position="169"/>
        <end position="196"/>
    </location>
</feature>
<keyword evidence="8" id="KW-0256">Endoplasmic reticulum</keyword>
<keyword evidence="7" id="KW-1000">Mitochondrion outer membrane</keyword>
<dbReference type="InterPro" id="IPR019523">
    <property type="entry name" value="Prot_Pase1_reg-su15A/B_C"/>
</dbReference>